<dbReference type="PANTHER" id="PTHR34773:SF1">
    <property type="entry name" value="FLAGELLAR SECRETION CHAPERONE FLIS"/>
    <property type="match status" value="1"/>
</dbReference>
<dbReference type="GO" id="GO:0044780">
    <property type="term" value="P:bacterial-type flagellum assembly"/>
    <property type="evidence" value="ECO:0007669"/>
    <property type="project" value="InterPro"/>
</dbReference>
<dbReference type="CDD" id="cd16098">
    <property type="entry name" value="FliS"/>
    <property type="match status" value="1"/>
</dbReference>
<keyword evidence="6" id="KW-0966">Cell projection</keyword>
<dbReference type="NCBIfam" id="TIGR00208">
    <property type="entry name" value="fliS"/>
    <property type="match status" value="1"/>
</dbReference>
<keyword evidence="3" id="KW-0963">Cytoplasm</keyword>
<dbReference type="AlphaFoldDB" id="A0A9X0QD49"/>
<dbReference type="EMBL" id="JACHEB010000003">
    <property type="protein sequence ID" value="MBB5328100.1"/>
    <property type="molecule type" value="Genomic_DNA"/>
</dbReference>
<keyword evidence="5" id="KW-0143">Chaperone</keyword>
<evidence type="ECO:0000313" key="6">
    <source>
        <dbReference type="EMBL" id="MBB5328100.1"/>
    </source>
</evidence>
<dbReference type="InterPro" id="IPR003713">
    <property type="entry name" value="FliS"/>
</dbReference>
<evidence type="ECO:0000256" key="5">
    <source>
        <dbReference type="ARBA" id="ARBA00023186"/>
    </source>
</evidence>
<dbReference type="InterPro" id="IPR036584">
    <property type="entry name" value="FliS_sf"/>
</dbReference>
<keyword evidence="6" id="KW-0969">Cilium</keyword>
<dbReference type="PANTHER" id="PTHR34773">
    <property type="entry name" value="FLAGELLAR SECRETION CHAPERONE FLIS"/>
    <property type="match status" value="1"/>
</dbReference>
<reference evidence="6 7" key="1">
    <citation type="submission" date="2020-08" db="EMBL/GenBank/DDBJ databases">
        <title>Genomic Encyclopedia of Type Strains, Phase IV (KMG-V): Genome sequencing to study the core and pangenomes of soil and plant-associated prokaryotes.</title>
        <authorList>
            <person name="Whitman W."/>
        </authorList>
    </citation>
    <scope>NUCLEOTIDE SEQUENCE [LARGE SCALE GENOMIC DNA]</scope>
    <source>
        <strain evidence="6 7">X5P2</strain>
    </source>
</reference>
<evidence type="ECO:0000256" key="4">
    <source>
        <dbReference type="ARBA" id="ARBA00022795"/>
    </source>
</evidence>
<dbReference type="Proteomes" id="UP000535182">
    <property type="component" value="Unassembled WGS sequence"/>
</dbReference>
<sequence>MGYQDQSLSSATGVELVVALYDGAIRFLYRAMQCVEEDDVRGRRIAVKKVLDILTYLQARLRPDLGGAVVASLADFYATMFTMTLEASHLESKEQFEEVIGFVRNVREAWVVVARDPEAGKVLPRELRTREERFVPQSEAYVPVGETAASGWSA</sequence>
<dbReference type="RefSeq" id="WP_183975280.1">
    <property type="nucleotide sequence ID" value="NZ_JACHEB010000003.1"/>
</dbReference>
<gene>
    <name evidence="6" type="ORF">HDF14_001706</name>
</gene>
<evidence type="ECO:0000256" key="2">
    <source>
        <dbReference type="ARBA" id="ARBA00008787"/>
    </source>
</evidence>
<evidence type="ECO:0000256" key="3">
    <source>
        <dbReference type="ARBA" id="ARBA00022490"/>
    </source>
</evidence>
<dbReference type="Pfam" id="PF02561">
    <property type="entry name" value="FliS"/>
    <property type="match status" value="1"/>
</dbReference>
<dbReference type="SUPFAM" id="SSF101116">
    <property type="entry name" value="Flagellar export chaperone FliS"/>
    <property type="match status" value="1"/>
</dbReference>
<keyword evidence="4" id="KW-1005">Bacterial flagellum biogenesis</keyword>
<evidence type="ECO:0000256" key="1">
    <source>
        <dbReference type="ARBA" id="ARBA00004514"/>
    </source>
</evidence>
<keyword evidence="6" id="KW-0282">Flagellum</keyword>
<proteinExistence type="inferred from homology"/>
<organism evidence="6 7">
    <name type="scientific">Tunturiibacter gelidiferens</name>
    <dbReference type="NCBI Taxonomy" id="3069689"/>
    <lineage>
        <taxon>Bacteria</taxon>
        <taxon>Pseudomonadati</taxon>
        <taxon>Acidobacteriota</taxon>
        <taxon>Terriglobia</taxon>
        <taxon>Terriglobales</taxon>
        <taxon>Acidobacteriaceae</taxon>
        <taxon>Tunturiibacter</taxon>
    </lineage>
</organism>
<name>A0A9X0QD49_9BACT</name>
<dbReference type="GO" id="GO:0071973">
    <property type="term" value="P:bacterial-type flagellum-dependent cell motility"/>
    <property type="evidence" value="ECO:0007669"/>
    <property type="project" value="TreeGrafter"/>
</dbReference>
<comment type="caution">
    <text evidence="6">The sequence shown here is derived from an EMBL/GenBank/DDBJ whole genome shotgun (WGS) entry which is preliminary data.</text>
</comment>
<comment type="subcellular location">
    <subcellularLocation>
        <location evidence="1">Cytoplasm</location>
        <location evidence="1">Cytosol</location>
    </subcellularLocation>
</comment>
<evidence type="ECO:0000313" key="7">
    <source>
        <dbReference type="Proteomes" id="UP000535182"/>
    </source>
</evidence>
<dbReference type="Gene3D" id="1.20.120.340">
    <property type="entry name" value="Flagellar protein FliS"/>
    <property type="match status" value="1"/>
</dbReference>
<comment type="similarity">
    <text evidence="2">Belongs to the FliS family.</text>
</comment>
<protein>
    <submittedName>
        <fullName evidence="6">Flagellar protein FliS</fullName>
    </submittedName>
</protein>
<dbReference type="GO" id="GO:0005829">
    <property type="term" value="C:cytosol"/>
    <property type="evidence" value="ECO:0007669"/>
    <property type="project" value="UniProtKB-SubCell"/>
</dbReference>
<keyword evidence="7" id="KW-1185">Reference proteome</keyword>
<accession>A0A9X0QD49</accession>